<organism evidence="5 6">
    <name type="scientific">Blastococcus aurantiacus</name>
    <dbReference type="NCBI Taxonomy" id="1550231"/>
    <lineage>
        <taxon>Bacteria</taxon>
        <taxon>Bacillati</taxon>
        <taxon>Actinomycetota</taxon>
        <taxon>Actinomycetes</taxon>
        <taxon>Geodermatophilales</taxon>
        <taxon>Geodermatophilaceae</taxon>
        <taxon>Blastococcus</taxon>
    </lineage>
</organism>
<accession>A0A1G7HI14</accession>
<evidence type="ECO:0000256" key="2">
    <source>
        <dbReference type="ARBA" id="ARBA00022801"/>
    </source>
</evidence>
<feature type="domain" description="Acyl-CoA thioesterase-like C-terminal" evidence="4">
    <location>
        <begin position="151"/>
        <end position="304"/>
    </location>
</feature>
<dbReference type="InterPro" id="IPR049449">
    <property type="entry name" value="TesB_ACOT8-like_N"/>
</dbReference>
<proteinExistence type="inferred from homology"/>
<evidence type="ECO:0000313" key="5">
    <source>
        <dbReference type="EMBL" id="SDF00147.1"/>
    </source>
</evidence>
<dbReference type="GO" id="GO:0009062">
    <property type="term" value="P:fatty acid catabolic process"/>
    <property type="evidence" value="ECO:0007669"/>
    <property type="project" value="TreeGrafter"/>
</dbReference>
<dbReference type="InterPro" id="IPR042171">
    <property type="entry name" value="Acyl-CoA_hotdog"/>
</dbReference>
<dbReference type="InterPro" id="IPR049450">
    <property type="entry name" value="ACOT8-like_C"/>
</dbReference>
<evidence type="ECO:0000259" key="3">
    <source>
        <dbReference type="Pfam" id="PF13622"/>
    </source>
</evidence>
<dbReference type="EMBL" id="FNBT01000001">
    <property type="protein sequence ID" value="SDF00147.1"/>
    <property type="molecule type" value="Genomic_DNA"/>
</dbReference>
<protein>
    <submittedName>
        <fullName evidence="5">Acyl-CoA thioesterase-2</fullName>
    </submittedName>
</protein>
<name>A0A1G7HI14_9ACTN</name>
<sequence>MQADGMQAPDGQGRVLGGDVADVVRDGWAGVMLVSPTGDDEFRAGPRRRLPERSFGGAVVAQSLLAAGATVDPERAPHSLHAYFLRAGEASSPIDFRVSRVRDGGSYSTRRVTAEQSGRAILELTASFQVAEPGFTHQVPRLEAPEPESLPTAQEAAADIESPLRGWFEQLTRRHPFDIRFDGELPRVAASRGETAPPHQRFWMRSLEPLPDQPLVHAAALAYASDMLMLSTSLAPHARAVGAPDVAAASLDHAVWLHSPVRADEWLCFEQESTWAAGGRCHCSGRLFDRAGRLVMTVAQEGMVRPLGPR</sequence>
<dbReference type="Proteomes" id="UP000199406">
    <property type="component" value="Unassembled WGS sequence"/>
</dbReference>
<dbReference type="PANTHER" id="PTHR11066">
    <property type="entry name" value="ACYL-COA THIOESTERASE"/>
    <property type="match status" value="1"/>
</dbReference>
<evidence type="ECO:0000259" key="4">
    <source>
        <dbReference type="Pfam" id="PF20789"/>
    </source>
</evidence>
<keyword evidence="6" id="KW-1185">Reference proteome</keyword>
<comment type="similarity">
    <text evidence="1">Belongs to the C/M/P thioester hydrolase family.</text>
</comment>
<dbReference type="STRING" id="1550231.SAMN05660662_0632"/>
<dbReference type="InterPro" id="IPR003703">
    <property type="entry name" value="Acyl_CoA_thio"/>
</dbReference>
<dbReference type="Pfam" id="PF13622">
    <property type="entry name" value="4HBT_3"/>
    <property type="match status" value="1"/>
</dbReference>
<dbReference type="CDD" id="cd03445">
    <property type="entry name" value="Thioesterase_II_repeat2"/>
    <property type="match status" value="1"/>
</dbReference>
<dbReference type="AlphaFoldDB" id="A0A1G7HI14"/>
<gene>
    <name evidence="5" type="ORF">SAMN05660662_0632</name>
</gene>
<dbReference type="CDD" id="cd03444">
    <property type="entry name" value="Thioesterase_II_repeat1"/>
    <property type="match status" value="1"/>
</dbReference>
<dbReference type="PANTHER" id="PTHR11066:SF34">
    <property type="entry name" value="ACYL-COENZYME A THIOESTERASE 8"/>
    <property type="match status" value="1"/>
</dbReference>
<evidence type="ECO:0000313" key="6">
    <source>
        <dbReference type="Proteomes" id="UP000199406"/>
    </source>
</evidence>
<reference evidence="6" key="1">
    <citation type="submission" date="2016-10" db="EMBL/GenBank/DDBJ databases">
        <authorList>
            <person name="Varghese N."/>
            <person name="Submissions S."/>
        </authorList>
    </citation>
    <scope>NUCLEOTIDE SEQUENCE [LARGE SCALE GENOMIC DNA]</scope>
    <source>
        <strain evidence="6">DSM 44268</strain>
    </source>
</reference>
<keyword evidence="2" id="KW-0378">Hydrolase</keyword>
<dbReference type="InterPro" id="IPR029069">
    <property type="entry name" value="HotDog_dom_sf"/>
</dbReference>
<dbReference type="GO" id="GO:0006637">
    <property type="term" value="P:acyl-CoA metabolic process"/>
    <property type="evidence" value="ECO:0007669"/>
    <property type="project" value="InterPro"/>
</dbReference>
<dbReference type="Pfam" id="PF20789">
    <property type="entry name" value="4HBT_3C"/>
    <property type="match status" value="1"/>
</dbReference>
<dbReference type="GO" id="GO:0047617">
    <property type="term" value="F:fatty acyl-CoA hydrolase activity"/>
    <property type="evidence" value="ECO:0007669"/>
    <property type="project" value="InterPro"/>
</dbReference>
<evidence type="ECO:0000256" key="1">
    <source>
        <dbReference type="ARBA" id="ARBA00006538"/>
    </source>
</evidence>
<dbReference type="Gene3D" id="2.40.160.210">
    <property type="entry name" value="Acyl-CoA thioesterase, double hotdog domain"/>
    <property type="match status" value="1"/>
</dbReference>
<feature type="domain" description="Acyl-CoA thioesterase-like N-terminal HotDog" evidence="3">
    <location>
        <begin position="54"/>
        <end position="129"/>
    </location>
</feature>
<dbReference type="SUPFAM" id="SSF54637">
    <property type="entry name" value="Thioesterase/thiol ester dehydrase-isomerase"/>
    <property type="match status" value="2"/>
</dbReference>